<proteinExistence type="predicted"/>
<protein>
    <submittedName>
        <fullName evidence="1">39316_t:CDS:1</fullName>
    </submittedName>
</protein>
<organism evidence="1 2">
    <name type="scientific">Gigaspora margarita</name>
    <dbReference type="NCBI Taxonomy" id="4874"/>
    <lineage>
        <taxon>Eukaryota</taxon>
        <taxon>Fungi</taxon>
        <taxon>Fungi incertae sedis</taxon>
        <taxon>Mucoromycota</taxon>
        <taxon>Glomeromycotina</taxon>
        <taxon>Glomeromycetes</taxon>
        <taxon>Diversisporales</taxon>
        <taxon>Gigasporaceae</taxon>
        <taxon>Gigaspora</taxon>
    </lineage>
</organism>
<evidence type="ECO:0000313" key="1">
    <source>
        <dbReference type="EMBL" id="CAG8744942.1"/>
    </source>
</evidence>
<keyword evidence="2" id="KW-1185">Reference proteome</keyword>
<name>A0ABN7V8T1_GIGMA</name>
<reference evidence="1 2" key="1">
    <citation type="submission" date="2021-06" db="EMBL/GenBank/DDBJ databases">
        <authorList>
            <person name="Kallberg Y."/>
            <person name="Tangrot J."/>
            <person name="Rosling A."/>
        </authorList>
    </citation>
    <scope>NUCLEOTIDE SEQUENCE [LARGE SCALE GENOMIC DNA]</scope>
    <source>
        <strain evidence="1 2">120-4 pot B 10/14</strain>
    </source>
</reference>
<sequence>MAEYDIPDYCLHLLIQFKAECTGNIKSVTFNDDNTITIERNDISHLENNNRVNTRETKIDKLIESFKILKLREMELSSNQLIISQIETIPSIEFGDNINSVYYGIAEWKKREFKLMKLKEKITITKWINFLNLNQAYEALNNIVNQELSEDESITELTYNDKIDCGIPLGQNESEKNKRGWIAAQMRSMLNIDKRREVRIWTALQNINQLLSNGTISREMLYNLKESPDTFIKMNKNDFNYFLNSVFRIYKI</sequence>
<dbReference type="EMBL" id="CAJVQB010011068">
    <property type="protein sequence ID" value="CAG8744942.1"/>
    <property type="molecule type" value="Genomic_DNA"/>
</dbReference>
<dbReference type="Proteomes" id="UP000789901">
    <property type="component" value="Unassembled WGS sequence"/>
</dbReference>
<gene>
    <name evidence="1" type="ORF">GMARGA_LOCUS15765</name>
</gene>
<evidence type="ECO:0000313" key="2">
    <source>
        <dbReference type="Proteomes" id="UP000789901"/>
    </source>
</evidence>
<accession>A0ABN7V8T1</accession>
<comment type="caution">
    <text evidence="1">The sequence shown here is derived from an EMBL/GenBank/DDBJ whole genome shotgun (WGS) entry which is preliminary data.</text>
</comment>